<keyword evidence="3 7" id="KW-1133">Transmembrane helix</keyword>
<feature type="compositionally biased region" description="Basic residues" evidence="6">
    <location>
        <begin position="155"/>
        <end position="173"/>
    </location>
</feature>
<protein>
    <recommendedName>
        <fullName evidence="8">PHTF1/2 N-terminal domain-containing protein</fullName>
    </recommendedName>
</protein>
<organism evidence="9 10">
    <name type="scientific">Ladona fulva</name>
    <name type="common">Scarce chaser dragonfly</name>
    <name type="synonym">Libellula fulva</name>
    <dbReference type="NCBI Taxonomy" id="123851"/>
    <lineage>
        <taxon>Eukaryota</taxon>
        <taxon>Metazoa</taxon>
        <taxon>Ecdysozoa</taxon>
        <taxon>Arthropoda</taxon>
        <taxon>Hexapoda</taxon>
        <taxon>Insecta</taxon>
        <taxon>Pterygota</taxon>
        <taxon>Palaeoptera</taxon>
        <taxon>Odonata</taxon>
        <taxon>Epiprocta</taxon>
        <taxon>Anisoptera</taxon>
        <taxon>Libelluloidea</taxon>
        <taxon>Libellulidae</taxon>
        <taxon>Ladona</taxon>
    </lineage>
</organism>
<comment type="subcellular location">
    <subcellularLocation>
        <location evidence="1">Membrane</location>
        <topology evidence="1">Multi-pass membrane protein</topology>
    </subcellularLocation>
</comment>
<comment type="caution">
    <text evidence="9">The sequence shown here is derived from an EMBL/GenBank/DDBJ whole genome shotgun (WGS) entry which is preliminary data.</text>
</comment>
<dbReference type="AlphaFoldDB" id="A0A8K0K7F0"/>
<sequence>MPPHVPKKTARPKTEFIDVDLVRGSSFPKAKPKHGLWTVTRLGTLRFLFMPWHMSWWVKQTSRRLYMFVLLPLYVLELINAVVYTSVYFLSSQQDDSVFERIPPSEVLVPAVMMLLLSYVHSQIVATQSNNGGGNSSSTLSSTNVPQSGTTNAKRNGRRSSRRPSLRHRRIGRRSLSASGSISLAQSRRGESLGEGKMETVLQATEKEENNVD</sequence>
<reference evidence="9" key="1">
    <citation type="submission" date="2013-04" db="EMBL/GenBank/DDBJ databases">
        <authorList>
            <person name="Qu J."/>
            <person name="Murali S.C."/>
            <person name="Bandaranaike D."/>
            <person name="Bellair M."/>
            <person name="Blankenburg K."/>
            <person name="Chao H."/>
            <person name="Dinh H."/>
            <person name="Doddapaneni H."/>
            <person name="Downs B."/>
            <person name="Dugan-Rocha S."/>
            <person name="Elkadiri S."/>
            <person name="Gnanaolivu R.D."/>
            <person name="Hernandez B."/>
            <person name="Javaid M."/>
            <person name="Jayaseelan J.C."/>
            <person name="Lee S."/>
            <person name="Li M."/>
            <person name="Ming W."/>
            <person name="Munidasa M."/>
            <person name="Muniz J."/>
            <person name="Nguyen L."/>
            <person name="Ongeri F."/>
            <person name="Osuji N."/>
            <person name="Pu L.-L."/>
            <person name="Puazo M."/>
            <person name="Qu C."/>
            <person name="Quiroz J."/>
            <person name="Raj R."/>
            <person name="Weissenberger G."/>
            <person name="Xin Y."/>
            <person name="Zou X."/>
            <person name="Han Y."/>
            <person name="Richards S."/>
            <person name="Worley K."/>
            <person name="Muzny D."/>
            <person name="Gibbs R."/>
        </authorList>
    </citation>
    <scope>NUCLEOTIDE SEQUENCE</scope>
    <source>
        <strain evidence="9">Sampled in the wild</strain>
    </source>
</reference>
<name>A0A8K0K7F0_LADFU</name>
<evidence type="ECO:0000259" key="8">
    <source>
        <dbReference type="Pfam" id="PF12129"/>
    </source>
</evidence>
<feature type="compositionally biased region" description="Basic and acidic residues" evidence="6">
    <location>
        <begin position="188"/>
        <end position="198"/>
    </location>
</feature>
<keyword evidence="5" id="KW-0325">Glycoprotein</keyword>
<evidence type="ECO:0000313" key="10">
    <source>
        <dbReference type="Proteomes" id="UP000792457"/>
    </source>
</evidence>
<evidence type="ECO:0000256" key="2">
    <source>
        <dbReference type="ARBA" id="ARBA00022692"/>
    </source>
</evidence>
<dbReference type="GO" id="GO:0016020">
    <property type="term" value="C:membrane"/>
    <property type="evidence" value="ECO:0007669"/>
    <property type="project" value="UniProtKB-SubCell"/>
</dbReference>
<proteinExistence type="predicted"/>
<dbReference type="EMBL" id="KZ308394">
    <property type="protein sequence ID" value="KAG8228914.1"/>
    <property type="molecule type" value="Genomic_DNA"/>
</dbReference>
<keyword evidence="2 7" id="KW-0812">Transmembrane</keyword>
<evidence type="ECO:0000256" key="6">
    <source>
        <dbReference type="SAM" id="MobiDB-lite"/>
    </source>
</evidence>
<evidence type="ECO:0000256" key="1">
    <source>
        <dbReference type="ARBA" id="ARBA00004141"/>
    </source>
</evidence>
<dbReference type="InterPro" id="IPR039775">
    <property type="entry name" value="PHTF1/2"/>
</dbReference>
<feature type="transmembrane region" description="Helical" evidence="7">
    <location>
        <begin position="65"/>
        <end position="87"/>
    </location>
</feature>
<dbReference type="PANTHER" id="PTHR12680">
    <property type="entry name" value="PUTATIVE HOMEODOMAIN TRANSCRIPTION FACTOR PHTF"/>
    <property type="match status" value="1"/>
</dbReference>
<dbReference type="PANTHER" id="PTHR12680:SF6">
    <property type="entry name" value="PROTEIN PHTF"/>
    <property type="match status" value="1"/>
</dbReference>
<dbReference type="InterPro" id="IPR021980">
    <property type="entry name" value="PHTF1/2_N"/>
</dbReference>
<feature type="transmembrane region" description="Helical" evidence="7">
    <location>
        <begin position="107"/>
        <end position="126"/>
    </location>
</feature>
<gene>
    <name evidence="9" type="ORF">J437_LFUL011644</name>
</gene>
<feature type="compositionally biased region" description="Polar residues" evidence="6">
    <location>
        <begin position="145"/>
        <end position="154"/>
    </location>
</feature>
<evidence type="ECO:0000313" key="9">
    <source>
        <dbReference type="EMBL" id="KAG8228914.1"/>
    </source>
</evidence>
<dbReference type="Proteomes" id="UP000792457">
    <property type="component" value="Unassembled WGS sequence"/>
</dbReference>
<reference evidence="9" key="2">
    <citation type="submission" date="2017-10" db="EMBL/GenBank/DDBJ databases">
        <title>Ladona fulva Genome sequencing and assembly.</title>
        <authorList>
            <person name="Murali S."/>
            <person name="Richards S."/>
            <person name="Bandaranaike D."/>
            <person name="Bellair M."/>
            <person name="Blankenburg K."/>
            <person name="Chao H."/>
            <person name="Dinh H."/>
            <person name="Doddapaneni H."/>
            <person name="Dugan-Rocha S."/>
            <person name="Elkadiri S."/>
            <person name="Gnanaolivu R."/>
            <person name="Hernandez B."/>
            <person name="Skinner E."/>
            <person name="Javaid M."/>
            <person name="Lee S."/>
            <person name="Li M."/>
            <person name="Ming W."/>
            <person name="Munidasa M."/>
            <person name="Muniz J."/>
            <person name="Nguyen L."/>
            <person name="Hughes D."/>
            <person name="Osuji N."/>
            <person name="Pu L.-L."/>
            <person name="Puazo M."/>
            <person name="Qu C."/>
            <person name="Quiroz J."/>
            <person name="Raj R."/>
            <person name="Weissenberger G."/>
            <person name="Xin Y."/>
            <person name="Zou X."/>
            <person name="Han Y."/>
            <person name="Worley K."/>
            <person name="Muzny D."/>
            <person name="Gibbs R."/>
        </authorList>
    </citation>
    <scope>NUCLEOTIDE SEQUENCE</scope>
    <source>
        <strain evidence="9">Sampled in the wild</strain>
    </source>
</reference>
<dbReference type="Pfam" id="PF12129">
    <property type="entry name" value="PHTF1-2_N"/>
    <property type="match status" value="1"/>
</dbReference>
<evidence type="ECO:0000256" key="3">
    <source>
        <dbReference type="ARBA" id="ARBA00022989"/>
    </source>
</evidence>
<feature type="non-terminal residue" evidence="9">
    <location>
        <position position="213"/>
    </location>
</feature>
<feature type="domain" description="PHTF1/2 N-terminal" evidence="8">
    <location>
        <begin position="4"/>
        <end position="129"/>
    </location>
</feature>
<accession>A0A8K0K7F0</accession>
<evidence type="ECO:0000256" key="5">
    <source>
        <dbReference type="ARBA" id="ARBA00023180"/>
    </source>
</evidence>
<feature type="region of interest" description="Disordered" evidence="6">
    <location>
        <begin position="129"/>
        <end position="213"/>
    </location>
</feature>
<keyword evidence="10" id="KW-1185">Reference proteome</keyword>
<dbReference type="GO" id="GO:0005783">
    <property type="term" value="C:endoplasmic reticulum"/>
    <property type="evidence" value="ECO:0007669"/>
    <property type="project" value="InterPro"/>
</dbReference>
<evidence type="ECO:0000256" key="4">
    <source>
        <dbReference type="ARBA" id="ARBA00023136"/>
    </source>
</evidence>
<dbReference type="OrthoDB" id="10066656at2759"/>
<evidence type="ECO:0000256" key="7">
    <source>
        <dbReference type="SAM" id="Phobius"/>
    </source>
</evidence>
<keyword evidence="4 7" id="KW-0472">Membrane</keyword>